<evidence type="ECO:0000256" key="1">
    <source>
        <dbReference type="SAM" id="MobiDB-lite"/>
    </source>
</evidence>
<dbReference type="OMA" id="KETPFWT"/>
<dbReference type="RefSeq" id="XP_007869031.1">
    <property type="nucleotide sequence ID" value="XM_007870840.1"/>
</dbReference>
<dbReference type="PANTHER" id="PTHR14614:SF161">
    <property type="match status" value="1"/>
</dbReference>
<dbReference type="GeneID" id="19300868"/>
<name>S7PYP1_GLOTA</name>
<dbReference type="GO" id="GO:0008757">
    <property type="term" value="F:S-adenosylmethionine-dependent methyltransferase activity"/>
    <property type="evidence" value="ECO:0007669"/>
    <property type="project" value="UniProtKB-ARBA"/>
</dbReference>
<feature type="compositionally biased region" description="Polar residues" evidence="1">
    <location>
        <begin position="1"/>
        <end position="19"/>
    </location>
</feature>
<dbReference type="KEGG" id="gtr:GLOTRDRAFT_122699"/>
<evidence type="ECO:0000313" key="3">
    <source>
        <dbReference type="Proteomes" id="UP000030669"/>
    </source>
</evidence>
<organism evidence="2 3">
    <name type="scientific">Gloeophyllum trabeum (strain ATCC 11539 / FP-39264 / Madison 617)</name>
    <name type="common">Brown rot fungus</name>
    <dbReference type="NCBI Taxonomy" id="670483"/>
    <lineage>
        <taxon>Eukaryota</taxon>
        <taxon>Fungi</taxon>
        <taxon>Dikarya</taxon>
        <taxon>Basidiomycota</taxon>
        <taxon>Agaricomycotina</taxon>
        <taxon>Agaricomycetes</taxon>
        <taxon>Gloeophyllales</taxon>
        <taxon>Gloeophyllaceae</taxon>
        <taxon>Gloeophyllum</taxon>
    </lineage>
</organism>
<dbReference type="GO" id="GO:0032991">
    <property type="term" value="C:protein-containing complex"/>
    <property type="evidence" value="ECO:0007669"/>
    <property type="project" value="TreeGrafter"/>
</dbReference>
<dbReference type="AlphaFoldDB" id="S7PYP1"/>
<dbReference type="Gene3D" id="3.40.50.150">
    <property type="entry name" value="Vaccinia Virus protein VP39"/>
    <property type="match status" value="1"/>
</dbReference>
<dbReference type="HOGENOM" id="CLU_039535_0_0_1"/>
<dbReference type="InterPro" id="IPR019410">
    <property type="entry name" value="Methyltransf_16"/>
</dbReference>
<dbReference type="EMBL" id="KB469307">
    <property type="protein sequence ID" value="EPQ52771.1"/>
    <property type="molecule type" value="Genomic_DNA"/>
</dbReference>
<gene>
    <name evidence="2" type="ORF">GLOTRDRAFT_122699</name>
</gene>
<dbReference type="Proteomes" id="UP000030669">
    <property type="component" value="Unassembled WGS sequence"/>
</dbReference>
<dbReference type="GO" id="GO:0005829">
    <property type="term" value="C:cytosol"/>
    <property type="evidence" value="ECO:0007669"/>
    <property type="project" value="TreeGrafter"/>
</dbReference>
<keyword evidence="3" id="KW-1185">Reference proteome</keyword>
<sequence length="323" mass="36039">MQEGRNSNFPENLNISPSQRPDEVDPGLDSVLDAYSQKDAIEKYGIAGRVWEAAYILLSYMQGSPKWELDPPFLSSTTKRNTYLELGSGTGVVGIKLTQILAPDDLVILTDLPDVCSLLRETLERHGLQETTICSDWSGGLIVRPLPWGDPEYALSIAADLGLTSHSKADSSRYLTRIICSDLVYFPELLAPLLRSLIQLSSPPFVPEGRPWDLEVVISYKIRSLPKETPFWSAFGLWFTFHPVIVRPRGDTDASGDTWRRLGSSIGEDGCFVFIARRRAESFTWSIPESDSDLLSGHGTPWSSDEQFETFLLSAFDDNETDL</sequence>
<dbReference type="InterPro" id="IPR029063">
    <property type="entry name" value="SAM-dependent_MTases_sf"/>
</dbReference>
<proteinExistence type="predicted"/>
<dbReference type="PANTHER" id="PTHR14614">
    <property type="entry name" value="HEPATOCELLULAR CARCINOMA-ASSOCIATED ANTIGEN"/>
    <property type="match status" value="1"/>
</dbReference>
<dbReference type="SUPFAM" id="SSF53335">
    <property type="entry name" value="S-adenosyl-L-methionine-dependent methyltransferases"/>
    <property type="match status" value="1"/>
</dbReference>
<evidence type="ECO:0008006" key="4">
    <source>
        <dbReference type="Google" id="ProtNLM"/>
    </source>
</evidence>
<dbReference type="OrthoDB" id="413520at2759"/>
<reference evidence="2 3" key="1">
    <citation type="journal article" date="2012" name="Science">
        <title>The Paleozoic origin of enzymatic lignin decomposition reconstructed from 31 fungal genomes.</title>
        <authorList>
            <person name="Floudas D."/>
            <person name="Binder M."/>
            <person name="Riley R."/>
            <person name="Barry K."/>
            <person name="Blanchette R.A."/>
            <person name="Henrissat B."/>
            <person name="Martinez A.T."/>
            <person name="Otillar R."/>
            <person name="Spatafora J.W."/>
            <person name="Yadav J.S."/>
            <person name="Aerts A."/>
            <person name="Benoit I."/>
            <person name="Boyd A."/>
            <person name="Carlson A."/>
            <person name="Copeland A."/>
            <person name="Coutinho P.M."/>
            <person name="de Vries R.P."/>
            <person name="Ferreira P."/>
            <person name="Findley K."/>
            <person name="Foster B."/>
            <person name="Gaskell J."/>
            <person name="Glotzer D."/>
            <person name="Gorecki P."/>
            <person name="Heitman J."/>
            <person name="Hesse C."/>
            <person name="Hori C."/>
            <person name="Igarashi K."/>
            <person name="Jurgens J.A."/>
            <person name="Kallen N."/>
            <person name="Kersten P."/>
            <person name="Kohler A."/>
            <person name="Kuees U."/>
            <person name="Kumar T.K.A."/>
            <person name="Kuo A."/>
            <person name="LaButti K."/>
            <person name="Larrondo L.F."/>
            <person name="Lindquist E."/>
            <person name="Ling A."/>
            <person name="Lombard V."/>
            <person name="Lucas S."/>
            <person name="Lundell T."/>
            <person name="Martin R."/>
            <person name="McLaughlin D.J."/>
            <person name="Morgenstern I."/>
            <person name="Morin E."/>
            <person name="Murat C."/>
            <person name="Nagy L.G."/>
            <person name="Nolan M."/>
            <person name="Ohm R.A."/>
            <person name="Patyshakuliyeva A."/>
            <person name="Rokas A."/>
            <person name="Ruiz-Duenas F.J."/>
            <person name="Sabat G."/>
            <person name="Salamov A."/>
            <person name="Samejima M."/>
            <person name="Schmutz J."/>
            <person name="Slot J.C."/>
            <person name="St John F."/>
            <person name="Stenlid J."/>
            <person name="Sun H."/>
            <person name="Sun S."/>
            <person name="Syed K."/>
            <person name="Tsang A."/>
            <person name="Wiebenga A."/>
            <person name="Young D."/>
            <person name="Pisabarro A."/>
            <person name="Eastwood D.C."/>
            <person name="Martin F."/>
            <person name="Cullen D."/>
            <person name="Grigoriev I.V."/>
            <person name="Hibbett D.S."/>
        </authorList>
    </citation>
    <scope>NUCLEOTIDE SEQUENCE [LARGE SCALE GENOMIC DNA]</scope>
    <source>
        <strain evidence="2 3">ATCC 11539</strain>
    </source>
</reference>
<dbReference type="Pfam" id="PF10294">
    <property type="entry name" value="Methyltransf_16"/>
    <property type="match status" value="1"/>
</dbReference>
<evidence type="ECO:0000313" key="2">
    <source>
        <dbReference type="EMBL" id="EPQ52771.1"/>
    </source>
</evidence>
<feature type="region of interest" description="Disordered" evidence="1">
    <location>
        <begin position="1"/>
        <end position="27"/>
    </location>
</feature>
<dbReference type="eggNOG" id="KOG2793">
    <property type="taxonomic scope" value="Eukaryota"/>
</dbReference>
<protein>
    <recommendedName>
        <fullName evidence="4">Methyltransferase-domain-containing protein</fullName>
    </recommendedName>
</protein>
<accession>S7PYP1</accession>